<dbReference type="SUPFAM" id="SSF53187">
    <property type="entry name" value="Zn-dependent exopeptidases"/>
    <property type="match status" value="1"/>
</dbReference>
<dbReference type="Gene3D" id="3.40.630.10">
    <property type="entry name" value="Zn peptidases"/>
    <property type="match status" value="1"/>
</dbReference>
<comment type="caution">
    <text evidence="1">The sequence shown here is derived from an EMBL/GenBank/DDBJ whole genome shotgun (WGS) entry which is preliminary data.</text>
</comment>
<evidence type="ECO:0008006" key="3">
    <source>
        <dbReference type="Google" id="ProtNLM"/>
    </source>
</evidence>
<evidence type="ECO:0000313" key="2">
    <source>
        <dbReference type="Proteomes" id="UP000618319"/>
    </source>
</evidence>
<keyword evidence="2" id="KW-1185">Reference proteome</keyword>
<gene>
    <name evidence="1" type="ORF">C4F40_21330</name>
</gene>
<accession>A0ABR9TD65</accession>
<sequence>MNSNRILQIAYLLFFSLTTGTLFTTIIPSCSQPPSSQITQTYNIPEEYLIEADNIPSFWINTIPEIEDYIKNHVKKGQINHAGTSAGGRIIQSITYGKKRKEGGTTTFSGSLGVSDIRHYRGADSENLVYMAISAVHGYEVEGIVGMINLLSVLETGKDLKGTAWPELTRMADSVDRIVLIPLVNPDGRARVPLKMEPNRGGAPDAFNIHEYLNTGGNRDGTIIGWPAVKEFIPMDFSKVGFPGGYPNDAGVNIMHDDFFGTVQPETRMLFDIAASEKPDLIINMHTGVPRNNYFMTIHRPFCEPQLQPAFDRLYQTINTRLTTQNLRGSTDIALETDPAGADMKGYNLSTALNLHCGALSVVIESACHGFSGTNLSGAPSLHSPQMLVDAQLIAHQESLRFLLQSGGRAQWLK</sequence>
<name>A0ABR9TD65_9SPHI</name>
<reference evidence="1 2" key="1">
    <citation type="submission" date="2018-02" db="EMBL/GenBank/DDBJ databases">
        <title>Sphingobacterium KA21.</title>
        <authorList>
            <person name="Vasarhelyi B.M."/>
            <person name="Deshmukh S."/>
            <person name="Balint B."/>
            <person name="Kukolya J."/>
        </authorList>
    </citation>
    <scope>NUCLEOTIDE SEQUENCE [LARGE SCALE GENOMIC DNA]</scope>
    <source>
        <strain evidence="1 2">Ka21</strain>
    </source>
</reference>
<dbReference type="RefSeq" id="WP_196941402.1">
    <property type="nucleotide sequence ID" value="NZ_MU158693.1"/>
</dbReference>
<protein>
    <recommendedName>
        <fullName evidence="3">Peptidase M14 carboxypeptidase A domain-containing protein</fullName>
    </recommendedName>
</protein>
<proteinExistence type="predicted"/>
<dbReference type="EMBL" id="PSKQ01000027">
    <property type="protein sequence ID" value="MBE8723269.1"/>
    <property type="molecule type" value="Genomic_DNA"/>
</dbReference>
<organism evidence="1 2">
    <name type="scientific">Sphingobacterium pedocola</name>
    <dbReference type="NCBI Taxonomy" id="2082722"/>
    <lineage>
        <taxon>Bacteria</taxon>
        <taxon>Pseudomonadati</taxon>
        <taxon>Bacteroidota</taxon>
        <taxon>Sphingobacteriia</taxon>
        <taxon>Sphingobacteriales</taxon>
        <taxon>Sphingobacteriaceae</taxon>
        <taxon>Sphingobacterium</taxon>
    </lineage>
</organism>
<evidence type="ECO:0000313" key="1">
    <source>
        <dbReference type="EMBL" id="MBE8723269.1"/>
    </source>
</evidence>
<dbReference type="Proteomes" id="UP000618319">
    <property type="component" value="Unassembled WGS sequence"/>
</dbReference>